<feature type="transmembrane region" description="Helical" evidence="1">
    <location>
        <begin position="409"/>
        <end position="427"/>
    </location>
</feature>
<dbReference type="PANTHER" id="PTHR41710">
    <property type="entry name" value="GLYCOSYL TRANSFERASE, FAMILY 39"/>
    <property type="match status" value="1"/>
</dbReference>
<proteinExistence type="predicted"/>
<feature type="transmembrane region" description="Helical" evidence="1">
    <location>
        <begin position="93"/>
        <end position="113"/>
    </location>
</feature>
<keyword evidence="4" id="KW-1185">Reference proteome</keyword>
<feature type="transmembrane region" description="Helical" evidence="1">
    <location>
        <begin position="384"/>
        <end position="402"/>
    </location>
</feature>
<feature type="transmembrane region" description="Helical" evidence="1">
    <location>
        <begin position="211"/>
        <end position="229"/>
    </location>
</feature>
<evidence type="ECO:0000259" key="2">
    <source>
        <dbReference type="Pfam" id="PF13231"/>
    </source>
</evidence>
<keyword evidence="1" id="KW-0472">Membrane</keyword>
<dbReference type="EMBL" id="LGKP01000025">
    <property type="protein sequence ID" value="KPL85485.1"/>
    <property type="molecule type" value="Genomic_DNA"/>
</dbReference>
<dbReference type="STRING" id="70996.SE18_17835"/>
<reference evidence="3 4" key="1">
    <citation type="submission" date="2015-07" db="EMBL/GenBank/DDBJ databases">
        <title>Whole genome sequence of Herpetosiphon geysericola DSM 7119.</title>
        <authorList>
            <person name="Hemp J."/>
            <person name="Ward L.M."/>
            <person name="Pace L.A."/>
            <person name="Fischer W.W."/>
        </authorList>
    </citation>
    <scope>NUCLEOTIDE SEQUENCE [LARGE SCALE GENOMIC DNA]</scope>
    <source>
        <strain evidence="3 4">DSM 7119</strain>
    </source>
</reference>
<dbReference type="InterPro" id="IPR038731">
    <property type="entry name" value="RgtA/B/C-like"/>
</dbReference>
<feature type="transmembrane region" description="Helical" evidence="1">
    <location>
        <begin position="447"/>
        <end position="469"/>
    </location>
</feature>
<name>A0A0P6XP31_9CHLR</name>
<feature type="transmembrane region" description="Helical" evidence="1">
    <location>
        <begin position="617"/>
        <end position="634"/>
    </location>
</feature>
<feature type="transmembrane region" description="Helical" evidence="1">
    <location>
        <begin position="481"/>
        <end position="501"/>
    </location>
</feature>
<gene>
    <name evidence="3" type="ORF">SE18_17835</name>
</gene>
<dbReference type="Pfam" id="PF13231">
    <property type="entry name" value="PMT_2"/>
    <property type="match status" value="1"/>
</dbReference>
<dbReference type="RefSeq" id="WP_054535806.1">
    <property type="nucleotide sequence ID" value="NZ_LGKP01000025.1"/>
</dbReference>
<dbReference type="PANTHER" id="PTHR41710:SF2">
    <property type="entry name" value="GLYCOSYL TRANSFERASE FAMILY 39_83 DOMAIN-CONTAINING PROTEIN"/>
    <property type="match status" value="1"/>
</dbReference>
<evidence type="ECO:0000313" key="3">
    <source>
        <dbReference type="EMBL" id="KPL85485.1"/>
    </source>
</evidence>
<feature type="transmembrane region" description="Helical" evidence="1">
    <location>
        <begin position="21"/>
        <end position="40"/>
    </location>
</feature>
<organism evidence="3 4">
    <name type="scientific">Herpetosiphon geysericola</name>
    <dbReference type="NCBI Taxonomy" id="70996"/>
    <lineage>
        <taxon>Bacteria</taxon>
        <taxon>Bacillati</taxon>
        <taxon>Chloroflexota</taxon>
        <taxon>Chloroflexia</taxon>
        <taxon>Herpetosiphonales</taxon>
        <taxon>Herpetosiphonaceae</taxon>
        <taxon>Herpetosiphon</taxon>
    </lineage>
</organism>
<evidence type="ECO:0000256" key="1">
    <source>
        <dbReference type="SAM" id="Phobius"/>
    </source>
</evidence>
<dbReference type="Proteomes" id="UP000050277">
    <property type="component" value="Unassembled WGS sequence"/>
</dbReference>
<feature type="transmembrane region" description="Helical" evidence="1">
    <location>
        <begin position="120"/>
        <end position="140"/>
    </location>
</feature>
<dbReference type="InterPro" id="IPR019962">
    <property type="entry name" value="CHP03663"/>
</dbReference>
<feature type="domain" description="Glycosyltransferase RgtA/B/C/D-like" evidence="2">
    <location>
        <begin position="73"/>
        <end position="223"/>
    </location>
</feature>
<accession>A0A0P6XP31</accession>
<sequence>MIATSSRQVAVPRTQRRRFTVEHLAYIGLGLLSVLMHLWALGGRSLHHDETIHAYYSWLLYRGDGYLHDPLTHGPFLYYWTALQYFLFGDNEFTARLAAATFGIALTLTPWLLRKNIGRGTALMMVGYLLISPVTLYVGRFIRHDIFAVTQEIICLIAIVRYISTRHVRWIYIFFASFALMFVTIETSYLFTLTLGSFIVLVTLWQVNRKLLILFGVYGLLAVACLKGIPDHRGLVVSGSGNPAPVLDANGQEQWLPLPLVTESQALIVRNQGDDLFFDDTANGGFRQGYFSKLRETLFGVSAAEAQANPSRLYHQVKNQTLYGNNGVFMHMPITALTILTVVFLIAVIVIIWFYKGKDQTQTMWKRAVSQAPERSLLPALDSLWGMHGALAVVLGLVIYAAFFTSFGVHPVGVMSGIAGSLLYWVAQHDVERGGQPSHYYFVQLLVYEPLLLFAGFAATLAGIGHLVVQIKRGAALTAQRMAPGLLAWWAAGSFALYSWAGEKMPWITLHVAVPLIFIAAWGLGRVFAWGFQPIQRAWLSKELPTRRTEWLGLVSYLAVIGLIASYAVMQLTRMVRIQPNIAPTGSPATPLFLGSMILIVLAITGFYSMFHGWRRAVTGLTLALTIIWSMYSFRSAWRLNYQNGDIPVEMLVYVQSSPDVGRVMDDLRKISVAETGRMELPIMYDNEQIWKWYVREYTKATGFSGSMNSPATPETAAILMIDSNWTTNQANVEGFLEGRFPLRWWFPESQFYRFAEVPELDANGQTMRDSSGEQVMKAAPYDQDSTIGRLIRDPFDAPTQNELWRYLLFRQPPGQLSSVDFKVYVRPRYAHVLGVQTQNMNGQSQVR</sequence>
<evidence type="ECO:0000313" key="4">
    <source>
        <dbReference type="Proteomes" id="UP000050277"/>
    </source>
</evidence>
<protein>
    <recommendedName>
        <fullName evidence="2">Glycosyltransferase RgtA/B/C/D-like domain-containing protein</fullName>
    </recommendedName>
</protein>
<dbReference type="NCBIfam" id="TIGR03663">
    <property type="entry name" value="flippase activity-associated protein Agl23"/>
    <property type="match status" value="1"/>
</dbReference>
<feature type="transmembrane region" description="Helical" evidence="1">
    <location>
        <begin position="551"/>
        <end position="570"/>
    </location>
</feature>
<keyword evidence="1" id="KW-0812">Transmembrane</keyword>
<keyword evidence="1" id="KW-1133">Transmembrane helix</keyword>
<feature type="transmembrane region" description="Helical" evidence="1">
    <location>
        <begin position="590"/>
        <end position="610"/>
    </location>
</feature>
<dbReference type="AlphaFoldDB" id="A0A0P6XP31"/>
<dbReference type="PATRIC" id="fig|70996.4.peg.443"/>
<feature type="transmembrane region" description="Helical" evidence="1">
    <location>
        <begin position="146"/>
        <end position="163"/>
    </location>
</feature>
<comment type="caution">
    <text evidence="3">The sequence shown here is derived from an EMBL/GenBank/DDBJ whole genome shotgun (WGS) entry which is preliminary data.</text>
</comment>
<feature type="transmembrane region" description="Helical" evidence="1">
    <location>
        <begin position="170"/>
        <end position="191"/>
    </location>
</feature>
<feature type="transmembrane region" description="Helical" evidence="1">
    <location>
        <begin position="334"/>
        <end position="355"/>
    </location>
</feature>
<dbReference type="OrthoDB" id="134672at2"/>
<feature type="transmembrane region" description="Helical" evidence="1">
    <location>
        <begin position="507"/>
        <end position="530"/>
    </location>
</feature>